<dbReference type="Proteomes" id="UP000189935">
    <property type="component" value="Chromosome I"/>
</dbReference>
<dbReference type="EMBL" id="LT670844">
    <property type="protein sequence ID" value="SHJ39435.1"/>
    <property type="molecule type" value="Genomic_DNA"/>
</dbReference>
<protein>
    <submittedName>
        <fullName evidence="2">Uncharacterized protein</fullName>
    </submittedName>
</protein>
<reference evidence="2 3" key="1">
    <citation type="submission" date="2016-11" db="EMBL/GenBank/DDBJ databases">
        <authorList>
            <person name="Jaros S."/>
            <person name="Januszkiewicz K."/>
            <person name="Wedrychowicz H."/>
        </authorList>
    </citation>
    <scope>NUCLEOTIDE SEQUENCE [LARGE SCALE GENOMIC DNA]</scope>
    <source>
        <strain evidence="2 3">GAS499</strain>
    </source>
</reference>
<organism evidence="2 3">
    <name type="scientific">Bradyrhizobium lablabi</name>
    <dbReference type="NCBI Taxonomy" id="722472"/>
    <lineage>
        <taxon>Bacteria</taxon>
        <taxon>Pseudomonadati</taxon>
        <taxon>Pseudomonadota</taxon>
        <taxon>Alphaproteobacteria</taxon>
        <taxon>Hyphomicrobiales</taxon>
        <taxon>Nitrobacteraceae</taxon>
        <taxon>Bradyrhizobium</taxon>
    </lineage>
</organism>
<gene>
    <name evidence="2" type="ORF">SAMN05444159_0501</name>
</gene>
<proteinExistence type="predicted"/>
<evidence type="ECO:0000256" key="1">
    <source>
        <dbReference type="SAM" id="MobiDB-lite"/>
    </source>
</evidence>
<name>A0A1M6IYC0_9BRAD</name>
<evidence type="ECO:0000313" key="2">
    <source>
        <dbReference type="EMBL" id="SHJ39435.1"/>
    </source>
</evidence>
<feature type="region of interest" description="Disordered" evidence="1">
    <location>
        <begin position="34"/>
        <end position="82"/>
    </location>
</feature>
<dbReference type="OrthoDB" id="8250919at2"/>
<accession>A0A1M6IYC0</accession>
<feature type="compositionally biased region" description="Low complexity" evidence="1">
    <location>
        <begin position="43"/>
        <end position="75"/>
    </location>
</feature>
<dbReference type="AlphaFoldDB" id="A0A1M6IYC0"/>
<sequence>MFELIIFCVIALAIGYWATLFLMGRREDVLHGDFVEGKERPEPAATQLPTTQLPTTQLQTTQAPTTQLSTTQLPTMKAPTRQALKARPASVERLQSLLAAIKQDLKDAAQI</sequence>
<evidence type="ECO:0000313" key="3">
    <source>
        <dbReference type="Proteomes" id="UP000189935"/>
    </source>
</evidence>